<evidence type="ECO:0000256" key="1">
    <source>
        <dbReference type="SAM" id="MobiDB-lite"/>
    </source>
</evidence>
<dbReference type="AlphaFoldDB" id="A0AAE0NNP0"/>
<keyword evidence="3" id="KW-1185">Reference proteome</keyword>
<feature type="region of interest" description="Disordered" evidence="1">
    <location>
        <begin position="387"/>
        <end position="453"/>
    </location>
</feature>
<gene>
    <name evidence="2" type="ORF">B0H63DRAFT_509838</name>
</gene>
<feature type="compositionally biased region" description="Polar residues" evidence="1">
    <location>
        <begin position="130"/>
        <end position="149"/>
    </location>
</feature>
<feature type="region of interest" description="Disordered" evidence="1">
    <location>
        <begin position="316"/>
        <end position="374"/>
    </location>
</feature>
<feature type="compositionally biased region" description="Low complexity" evidence="1">
    <location>
        <begin position="675"/>
        <end position="698"/>
    </location>
</feature>
<dbReference type="Proteomes" id="UP001285441">
    <property type="component" value="Unassembled WGS sequence"/>
</dbReference>
<accession>A0AAE0NNP0</accession>
<feature type="compositionally biased region" description="Basic and acidic residues" evidence="1">
    <location>
        <begin position="333"/>
        <end position="356"/>
    </location>
</feature>
<reference evidence="2" key="2">
    <citation type="submission" date="2023-06" db="EMBL/GenBank/DDBJ databases">
        <authorList>
            <consortium name="Lawrence Berkeley National Laboratory"/>
            <person name="Haridas S."/>
            <person name="Hensen N."/>
            <person name="Bonometti L."/>
            <person name="Westerberg I."/>
            <person name="Brannstrom I.O."/>
            <person name="Guillou S."/>
            <person name="Cros-Aarteil S."/>
            <person name="Calhoun S."/>
            <person name="Kuo A."/>
            <person name="Mondo S."/>
            <person name="Pangilinan J."/>
            <person name="Riley R."/>
            <person name="LaButti K."/>
            <person name="Andreopoulos B."/>
            <person name="Lipzen A."/>
            <person name="Chen C."/>
            <person name="Yanf M."/>
            <person name="Daum C."/>
            <person name="Ng V."/>
            <person name="Clum A."/>
            <person name="Steindorff A."/>
            <person name="Ohm R."/>
            <person name="Martin F."/>
            <person name="Silar P."/>
            <person name="Natvig D."/>
            <person name="Lalanne C."/>
            <person name="Gautier V."/>
            <person name="Ament-velasquez S.L."/>
            <person name="Kruys A."/>
            <person name="Hutchinson M.I."/>
            <person name="Powell A.J."/>
            <person name="Barry K."/>
            <person name="Miller A.N."/>
            <person name="Grigoriev I.V."/>
            <person name="Debuchy R."/>
            <person name="Gladieux P."/>
            <person name="Thoren M.H."/>
            <person name="Johannesson H."/>
        </authorList>
    </citation>
    <scope>NUCLEOTIDE SEQUENCE</scope>
    <source>
        <strain evidence="2">CBS 232.78</strain>
    </source>
</reference>
<feature type="region of interest" description="Disordered" evidence="1">
    <location>
        <begin position="102"/>
        <end position="169"/>
    </location>
</feature>
<proteinExistence type="predicted"/>
<evidence type="ECO:0000313" key="3">
    <source>
        <dbReference type="Proteomes" id="UP001285441"/>
    </source>
</evidence>
<evidence type="ECO:0000313" key="2">
    <source>
        <dbReference type="EMBL" id="KAK3384881.1"/>
    </source>
</evidence>
<reference evidence="2" key="1">
    <citation type="journal article" date="2023" name="Mol. Phylogenet. Evol.">
        <title>Genome-scale phylogeny and comparative genomics of the fungal order Sordariales.</title>
        <authorList>
            <person name="Hensen N."/>
            <person name="Bonometti L."/>
            <person name="Westerberg I."/>
            <person name="Brannstrom I.O."/>
            <person name="Guillou S."/>
            <person name="Cros-Aarteil S."/>
            <person name="Calhoun S."/>
            <person name="Haridas S."/>
            <person name="Kuo A."/>
            <person name="Mondo S."/>
            <person name="Pangilinan J."/>
            <person name="Riley R."/>
            <person name="LaButti K."/>
            <person name="Andreopoulos B."/>
            <person name="Lipzen A."/>
            <person name="Chen C."/>
            <person name="Yan M."/>
            <person name="Daum C."/>
            <person name="Ng V."/>
            <person name="Clum A."/>
            <person name="Steindorff A."/>
            <person name="Ohm R.A."/>
            <person name="Martin F."/>
            <person name="Silar P."/>
            <person name="Natvig D.O."/>
            <person name="Lalanne C."/>
            <person name="Gautier V."/>
            <person name="Ament-Velasquez S.L."/>
            <person name="Kruys A."/>
            <person name="Hutchinson M.I."/>
            <person name="Powell A.J."/>
            <person name="Barry K."/>
            <person name="Miller A.N."/>
            <person name="Grigoriev I.V."/>
            <person name="Debuchy R."/>
            <person name="Gladieux P."/>
            <person name="Hiltunen Thoren M."/>
            <person name="Johannesson H."/>
        </authorList>
    </citation>
    <scope>NUCLEOTIDE SEQUENCE</scope>
    <source>
        <strain evidence="2">CBS 232.78</strain>
    </source>
</reference>
<feature type="region of interest" description="Disordered" evidence="1">
    <location>
        <begin position="536"/>
        <end position="718"/>
    </location>
</feature>
<feature type="compositionally biased region" description="Basic and acidic residues" evidence="1">
    <location>
        <begin position="591"/>
        <end position="624"/>
    </location>
</feature>
<organism evidence="2 3">
    <name type="scientific">Podospora didyma</name>
    <dbReference type="NCBI Taxonomy" id="330526"/>
    <lineage>
        <taxon>Eukaryota</taxon>
        <taxon>Fungi</taxon>
        <taxon>Dikarya</taxon>
        <taxon>Ascomycota</taxon>
        <taxon>Pezizomycotina</taxon>
        <taxon>Sordariomycetes</taxon>
        <taxon>Sordariomycetidae</taxon>
        <taxon>Sordariales</taxon>
        <taxon>Podosporaceae</taxon>
        <taxon>Podospora</taxon>
    </lineage>
</organism>
<comment type="caution">
    <text evidence="2">The sequence shown here is derived from an EMBL/GenBank/DDBJ whole genome shotgun (WGS) entry which is preliminary data.</text>
</comment>
<feature type="compositionally biased region" description="Basic and acidic residues" evidence="1">
    <location>
        <begin position="635"/>
        <end position="647"/>
    </location>
</feature>
<name>A0AAE0NNP0_9PEZI</name>
<feature type="compositionally biased region" description="Basic and acidic residues" evidence="1">
    <location>
        <begin position="387"/>
        <end position="406"/>
    </location>
</feature>
<dbReference type="EMBL" id="JAULSW010000004">
    <property type="protein sequence ID" value="KAK3384881.1"/>
    <property type="molecule type" value="Genomic_DNA"/>
</dbReference>
<feature type="compositionally biased region" description="Basic and acidic residues" evidence="1">
    <location>
        <begin position="425"/>
        <end position="439"/>
    </location>
</feature>
<protein>
    <submittedName>
        <fullName evidence="2">Uncharacterized protein</fullName>
    </submittedName>
</protein>
<sequence>MCLTVHYTCPNGKCGELSTITDTYPCGRNPCPDNGMTTTRSLLRKHLKSWDCPNEECPFNFVKEEELEREVLQIRGTQASNRRVWTKRQAQLLGIPDGGCSAEATPSASGQVEGGALVSGSSPAPEVNDSIGSSPTQGTGTTVPSTRAQRSAGFRSSPANGLTGSVRRARGPALPRLPRVRKRITGYVELSDMPEETQTRIQHLMSKIPRNSGSASHSSPGRRVQRWTDEENELFRLLRDNDVSFEQMFRDFWKDTDRTKDALFRHNTKLHDLPSVITRSSTRAAEAPLANPDLDEEAEAVGPGVEEKEEEFECASDNEPDEGINQDGISQSDIDKDNVKEHGDRADVVKNDDEFHAGQNGEGVIKSPEDGHVRVKDEDMSDVEEFTHIPEKVADQPTHIPEKTTEQRNNVPEKATEEPNSVPEKVTEEPNHVPEKVAEEPANIPEKVTEEVKNVSDKVADDQAMSGSAQAPLDQQMTIVEEVSIIEMTITEEHISEPKGKENAVDTAVDAEMPEVQELVGEPKGNDNVVEASVDEEMSNAQELVGKPKGKEKVVEAPIDEQMPDSLELIYEPKSKEKTPSTAIVSEEFISEPKGKEKLIEAPVDKEMPDTHELVGEPKGKEKVPNTPIASEAPTKIKTEPEADGPEHHRRSLRSVSKVNYARGDLRTAPTSFNRAAPATQATATKATVPAKRAASASPAPPPKRVTLATKLSASARE</sequence>